<dbReference type="OrthoDB" id="1470350at2759"/>
<dbReference type="Pfam" id="PF00067">
    <property type="entry name" value="p450"/>
    <property type="match status" value="1"/>
</dbReference>
<proteinExistence type="inferred from homology"/>
<feature type="binding site" description="axial binding residue" evidence="2">
    <location>
        <position position="498"/>
    </location>
    <ligand>
        <name>heme</name>
        <dbReference type="ChEBI" id="CHEBI:30413"/>
    </ligand>
    <ligandPart>
        <name>Fe</name>
        <dbReference type="ChEBI" id="CHEBI:18248"/>
    </ligandPart>
</feature>
<dbReference type="GO" id="GO:0020037">
    <property type="term" value="F:heme binding"/>
    <property type="evidence" value="ECO:0007669"/>
    <property type="project" value="InterPro"/>
</dbReference>
<dbReference type="SUPFAM" id="SSF48264">
    <property type="entry name" value="Cytochrome P450"/>
    <property type="match status" value="1"/>
</dbReference>
<evidence type="ECO:0000313" key="4">
    <source>
        <dbReference type="EMBL" id="KAF2281388.1"/>
    </source>
</evidence>
<dbReference type="Gene3D" id="1.10.630.10">
    <property type="entry name" value="Cytochrome P450"/>
    <property type="match status" value="1"/>
</dbReference>
<dbReference type="FunFam" id="1.10.630.10:FF:000051">
    <property type="entry name" value="Cytochrome P450 monooxygenase (Fum15)"/>
    <property type="match status" value="1"/>
</dbReference>
<dbReference type="GeneID" id="54555036"/>
<dbReference type="InterPro" id="IPR036396">
    <property type="entry name" value="Cyt_P450_sf"/>
</dbReference>
<feature type="transmembrane region" description="Helical" evidence="3">
    <location>
        <begin position="46"/>
        <end position="69"/>
    </location>
</feature>
<keyword evidence="2" id="KW-0408">Iron</keyword>
<accession>A0A6A6JZU1</accession>
<keyword evidence="5" id="KW-1185">Reference proteome</keyword>
<keyword evidence="3" id="KW-0472">Membrane</keyword>
<dbReference type="RefSeq" id="XP_033658925.1">
    <property type="nucleotide sequence ID" value="XM_033801861.1"/>
</dbReference>
<dbReference type="AlphaFoldDB" id="A0A6A6JZU1"/>
<sequence>MSRLSSPSIRTMELSLLHLFFISLIESAVVFLFLPDLFPHDTLTKIFLTLSAINLGILAFYKLILYPFYLSPLRHLPKPSKGFIPIVGHGLLMFKRPAGAAHLEMVKNTPNDGLILVRSFFHDSRLLVTSPAGFADVLVHRSYDFEKPPGARAFLRKFLGDGLLMTEGDEHRHQRKQIMPAFSFRHIKELYPVFWSKSLEFCEALKLQLREGSDGIVELGHFSTQVTLDIIGLAGLGRDIGSLRNSDDELIKNYEEILEPSAEKVIYFVLHLLFPPWFIQALPWGLNERVRITTSTLKRICRDFVQEKKSRMKLESDESVDILSIMIRSQNFSDDGLVDQLLTFLAAGHETTSSALTWAAYLLAINPSMQTRLRKELHDQIPDPRALSARGADVSALLESLPYLNAICNETLRLYPTIPSTARVAIRDTTINGQFVPKGTLCFIVPWATNRDPKLWGPDSEQFHPDRWIDPETGRANYMGGAGSNYSFLTFLHGPRSCIGEKFARAELRALVAALVGSFEFQMADPNEKVQVGGTITCKPVNGMRLRLKAVPW</sequence>
<dbReference type="InterPro" id="IPR001128">
    <property type="entry name" value="Cyt_P450"/>
</dbReference>
<dbReference type="PANTHER" id="PTHR24305:SF166">
    <property type="entry name" value="CYTOCHROME P450 12A4, MITOCHONDRIAL-RELATED"/>
    <property type="match status" value="1"/>
</dbReference>
<dbReference type="PRINTS" id="PR00463">
    <property type="entry name" value="EP450I"/>
</dbReference>
<reference evidence="4" key="1">
    <citation type="journal article" date="2020" name="Stud. Mycol.">
        <title>101 Dothideomycetes genomes: a test case for predicting lifestyles and emergence of pathogens.</title>
        <authorList>
            <person name="Haridas S."/>
            <person name="Albert R."/>
            <person name="Binder M."/>
            <person name="Bloem J."/>
            <person name="Labutti K."/>
            <person name="Salamov A."/>
            <person name="Andreopoulos B."/>
            <person name="Baker S."/>
            <person name="Barry K."/>
            <person name="Bills G."/>
            <person name="Bluhm B."/>
            <person name="Cannon C."/>
            <person name="Castanera R."/>
            <person name="Culley D."/>
            <person name="Daum C."/>
            <person name="Ezra D."/>
            <person name="Gonzalez J."/>
            <person name="Henrissat B."/>
            <person name="Kuo A."/>
            <person name="Liang C."/>
            <person name="Lipzen A."/>
            <person name="Lutzoni F."/>
            <person name="Magnuson J."/>
            <person name="Mondo S."/>
            <person name="Nolan M."/>
            <person name="Ohm R."/>
            <person name="Pangilinan J."/>
            <person name="Park H.-J."/>
            <person name="Ramirez L."/>
            <person name="Alfaro M."/>
            <person name="Sun H."/>
            <person name="Tritt A."/>
            <person name="Yoshinaga Y."/>
            <person name="Zwiers L.-H."/>
            <person name="Turgeon B."/>
            <person name="Goodwin S."/>
            <person name="Spatafora J."/>
            <person name="Crous P."/>
            <person name="Grigoriev I."/>
        </authorList>
    </citation>
    <scope>NUCLEOTIDE SEQUENCE</scope>
    <source>
        <strain evidence="4">CBS 379.55</strain>
    </source>
</reference>
<evidence type="ECO:0000256" key="2">
    <source>
        <dbReference type="PIRSR" id="PIRSR602401-1"/>
    </source>
</evidence>
<keyword evidence="2" id="KW-0349">Heme</keyword>
<keyword evidence="3" id="KW-0812">Transmembrane</keyword>
<dbReference type="InterPro" id="IPR050121">
    <property type="entry name" value="Cytochrome_P450_monoxygenase"/>
</dbReference>
<gene>
    <name evidence="4" type="ORF">EI97DRAFT_472784</name>
</gene>
<dbReference type="GO" id="GO:0005506">
    <property type="term" value="F:iron ion binding"/>
    <property type="evidence" value="ECO:0007669"/>
    <property type="project" value="InterPro"/>
</dbReference>
<dbReference type="GO" id="GO:0016705">
    <property type="term" value="F:oxidoreductase activity, acting on paired donors, with incorporation or reduction of molecular oxygen"/>
    <property type="evidence" value="ECO:0007669"/>
    <property type="project" value="InterPro"/>
</dbReference>
<keyword evidence="2" id="KW-0479">Metal-binding</keyword>
<dbReference type="EMBL" id="ML986484">
    <property type="protein sequence ID" value="KAF2281388.1"/>
    <property type="molecule type" value="Genomic_DNA"/>
</dbReference>
<dbReference type="CDD" id="cd11069">
    <property type="entry name" value="CYP_FUM15-like"/>
    <property type="match status" value="1"/>
</dbReference>
<evidence type="ECO:0000256" key="3">
    <source>
        <dbReference type="SAM" id="Phobius"/>
    </source>
</evidence>
<keyword evidence="3" id="KW-1133">Transmembrane helix</keyword>
<dbReference type="GO" id="GO:0004497">
    <property type="term" value="F:monooxygenase activity"/>
    <property type="evidence" value="ECO:0007669"/>
    <property type="project" value="InterPro"/>
</dbReference>
<dbReference type="Proteomes" id="UP000800097">
    <property type="component" value="Unassembled WGS sequence"/>
</dbReference>
<evidence type="ECO:0000313" key="5">
    <source>
        <dbReference type="Proteomes" id="UP000800097"/>
    </source>
</evidence>
<name>A0A6A6JZU1_WESOR</name>
<dbReference type="PRINTS" id="PR00385">
    <property type="entry name" value="P450"/>
</dbReference>
<protein>
    <submittedName>
        <fullName evidence="4">Cytochrome P450</fullName>
    </submittedName>
</protein>
<comment type="cofactor">
    <cofactor evidence="2">
        <name>heme</name>
        <dbReference type="ChEBI" id="CHEBI:30413"/>
    </cofactor>
</comment>
<organism evidence="4 5">
    <name type="scientific">Westerdykella ornata</name>
    <dbReference type="NCBI Taxonomy" id="318751"/>
    <lineage>
        <taxon>Eukaryota</taxon>
        <taxon>Fungi</taxon>
        <taxon>Dikarya</taxon>
        <taxon>Ascomycota</taxon>
        <taxon>Pezizomycotina</taxon>
        <taxon>Dothideomycetes</taxon>
        <taxon>Pleosporomycetidae</taxon>
        <taxon>Pleosporales</taxon>
        <taxon>Sporormiaceae</taxon>
        <taxon>Westerdykella</taxon>
    </lineage>
</organism>
<evidence type="ECO:0000256" key="1">
    <source>
        <dbReference type="ARBA" id="ARBA00010617"/>
    </source>
</evidence>
<feature type="transmembrane region" description="Helical" evidence="3">
    <location>
        <begin position="12"/>
        <end position="34"/>
    </location>
</feature>
<dbReference type="InterPro" id="IPR002401">
    <property type="entry name" value="Cyt_P450_E_grp-I"/>
</dbReference>
<dbReference type="PANTHER" id="PTHR24305">
    <property type="entry name" value="CYTOCHROME P450"/>
    <property type="match status" value="1"/>
</dbReference>
<comment type="similarity">
    <text evidence="1">Belongs to the cytochrome P450 family.</text>
</comment>